<evidence type="ECO:0000259" key="1">
    <source>
        <dbReference type="Pfam" id="PF07463"/>
    </source>
</evidence>
<dbReference type="AlphaFoldDB" id="A0A5J5E761"/>
<dbReference type="SUPFAM" id="SSF54060">
    <property type="entry name" value="His-Me finger endonucleases"/>
    <property type="match status" value="1"/>
</dbReference>
<organism evidence="3 4">
    <name type="scientific">Bifidobacterium reuteri</name>
    <dbReference type="NCBI Taxonomy" id="983706"/>
    <lineage>
        <taxon>Bacteria</taxon>
        <taxon>Bacillati</taxon>
        <taxon>Actinomycetota</taxon>
        <taxon>Actinomycetes</taxon>
        <taxon>Bifidobacteriales</taxon>
        <taxon>Bifidobacteriaceae</taxon>
        <taxon>Bifidobacterium</taxon>
    </lineage>
</organism>
<evidence type="ECO:0000259" key="2">
    <source>
        <dbReference type="Pfam" id="PF13392"/>
    </source>
</evidence>
<dbReference type="GO" id="GO:0016788">
    <property type="term" value="F:hydrolase activity, acting on ester bonds"/>
    <property type="evidence" value="ECO:0007669"/>
    <property type="project" value="InterPro"/>
</dbReference>
<reference evidence="3 4" key="1">
    <citation type="journal article" date="2019" name="Syst. Appl. Microbiol.">
        <title>Characterization of Bifidobacterium species in feaces of the Egyptian fruit bat: Description of B. vespertilionis sp. nov. and B. rousetti sp. nov.</title>
        <authorList>
            <person name="Modesto M."/>
            <person name="Satti M."/>
            <person name="Watanabe K."/>
            <person name="Puglisi E."/>
            <person name="Morelli L."/>
            <person name="Huang C.-H."/>
            <person name="Liou J.-S."/>
            <person name="Miyashita M."/>
            <person name="Tamura T."/>
            <person name="Saito S."/>
            <person name="Mori K."/>
            <person name="Huang L."/>
            <person name="Sciavilla P."/>
            <person name="Sandri C."/>
            <person name="Spiezio C."/>
            <person name="Vitali F."/>
            <person name="Cavalieri D."/>
            <person name="Perpetuini G."/>
            <person name="Tofalo R."/>
            <person name="Bonetti A."/>
            <person name="Arita M."/>
            <person name="Mattarelli P."/>
        </authorList>
    </citation>
    <scope>NUCLEOTIDE SEQUENCE [LARGE SCALE GENOMIC DNA]</scope>
    <source>
        <strain evidence="3 4">RST19</strain>
    </source>
</reference>
<dbReference type="Pfam" id="PF07463">
    <property type="entry name" value="NUMOD4"/>
    <property type="match status" value="1"/>
</dbReference>
<dbReference type="Pfam" id="PF13392">
    <property type="entry name" value="HNH_3"/>
    <property type="match status" value="1"/>
</dbReference>
<dbReference type="InterPro" id="IPR044925">
    <property type="entry name" value="His-Me_finger_sf"/>
</dbReference>
<gene>
    <name evidence="3" type="ORF">EMO92_06905</name>
</gene>
<dbReference type="InterPro" id="IPR003615">
    <property type="entry name" value="HNH_nuc"/>
</dbReference>
<dbReference type="Gene3D" id="3.90.75.20">
    <property type="match status" value="1"/>
</dbReference>
<dbReference type="Proteomes" id="UP000326251">
    <property type="component" value="Unassembled WGS sequence"/>
</dbReference>
<dbReference type="EMBL" id="RZUG01000011">
    <property type="protein sequence ID" value="KAA8825142.1"/>
    <property type="molecule type" value="Genomic_DNA"/>
</dbReference>
<feature type="domain" description="HNH nuclease" evidence="2">
    <location>
        <begin position="102"/>
        <end position="147"/>
    </location>
</feature>
<sequence length="205" mass="23162">MPGVRGHVQAVPPEGLHAGGQAQLGQDVQIQAVEGEMMRWKAIAGFDYYEISDSGKVRSIRHKVTCKNGFVKTVPEKYLRPALGRNGYLVVSLWQEGRQSMRYLHRLIAEAFIENPWHLPVINHKNGDKTDNHVTNLEWTTYSGNNRHAYRTGLKKKPVKLGPEEVALIRSSSETEIELSKRFGVCTATIRAVKNHRFAYAKEAQ</sequence>
<evidence type="ECO:0000313" key="3">
    <source>
        <dbReference type="EMBL" id="KAA8825142.1"/>
    </source>
</evidence>
<feature type="domain" description="NUMOD4" evidence="1">
    <location>
        <begin position="38"/>
        <end position="94"/>
    </location>
</feature>
<protein>
    <recommendedName>
        <fullName evidence="5">HNH endonuclease</fullName>
    </recommendedName>
</protein>
<accession>A0A5J5E761</accession>
<name>A0A5J5E761_9BIFI</name>
<evidence type="ECO:0008006" key="5">
    <source>
        <dbReference type="Google" id="ProtNLM"/>
    </source>
</evidence>
<evidence type="ECO:0000313" key="4">
    <source>
        <dbReference type="Proteomes" id="UP000326251"/>
    </source>
</evidence>
<proteinExistence type="predicted"/>
<comment type="caution">
    <text evidence="3">The sequence shown here is derived from an EMBL/GenBank/DDBJ whole genome shotgun (WGS) entry which is preliminary data.</text>
</comment>
<dbReference type="InterPro" id="IPR010902">
    <property type="entry name" value="NUMOD4"/>
</dbReference>